<evidence type="ECO:0000256" key="2">
    <source>
        <dbReference type="ARBA" id="ARBA00022980"/>
    </source>
</evidence>
<dbReference type="GO" id="GO:0032543">
    <property type="term" value="P:mitochondrial translation"/>
    <property type="evidence" value="ECO:0007669"/>
    <property type="project" value="TreeGrafter"/>
</dbReference>
<gene>
    <name evidence="7" type="primary">rpl2</name>
</gene>
<dbReference type="Pfam" id="PF03947">
    <property type="entry name" value="Ribosomal_L2_C"/>
    <property type="match status" value="1"/>
</dbReference>
<dbReference type="SMART" id="SM01383">
    <property type="entry name" value="Ribosomal_L2"/>
    <property type="match status" value="1"/>
</dbReference>
<evidence type="ECO:0000313" key="7">
    <source>
        <dbReference type="EMBL" id="QJD07209.1"/>
    </source>
</evidence>
<dbReference type="InterPro" id="IPR014726">
    <property type="entry name" value="Ribosomal_uL2_dom3"/>
</dbReference>
<dbReference type="Gene3D" id="2.30.30.30">
    <property type="match status" value="1"/>
</dbReference>
<evidence type="ECO:0000256" key="3">
    <source>
        <dbReference type="ARBA" id="ARBA00023274"/>
    </source>
</evidence>
<comment type="similarity">
    <text evidence="1">Belongs to the universal ribosomal protein uL2 family.</text>
</comment>
<keyword evidence="3" id="KW-0687">Ribonucleoprotein</keyword>
<dbReference type="GO" id="GO:0016740">
    <property type="term" value="F:transferase activity"/>
    <property type="evidence" value="ECO:0007669"/>
    <property type="project" value="InterPro"/>
</dbReference>
<reference evidence="7" key="1">
    <citation type="journal article" date="2020" name="Microbiome">
        <title>Deep-sea corals provide new insight into the ecology, evolution, and the role of plastids in widespread apicomplexan symbionts of anthozoans.</title>
        <authorList>
            <person name="Vohsen S.A."/>
            <person name="Anderson K.E."/>
            <person name="Gade A.M."/>
            <person name="Gruber-Vodicka H.R."/>
            <person name="Dannenberg R.P."/>
            <person name="Osman E.O."/>
            <person name="Dubilier N."/>
            <person name="Fisher C.R."/>
            <person name="Baums I.B."/>
        </authorList>
    </citation>
    <scope>NUCLEOTIDE SEQUENCE</scope>
</reference>
<dbReference type="Gene3D" id="2.40.50.140">
    <property type="entry name" value="Nucleic acid-binding proteins"/>
    <property type="match status" value="1"/>
</dbReference>
<dbReference type="EMBL" id="MN586854">
    <property type="protein sequence ID" value="QJD07209.1"/>
    <property type="molecule type" value="Genomic_DNA"/>
</dbReference>
<dbReference type="SUPFAM" id="SSF50249">
    <property type="entry name" value="Nucleic acid-binding proteins"/>
    <property type="match status" value="1"/>
</dbReference>
<evidence type="ECO:0000259" key="6">
    <source>
        <dbReference type="SMART" id="SM01383"/>
    </source>
</evidence>
<keyword evidence="2 7" id="KW-0689">Ribosomal protein</keyword>
<proteinExistence type="inferred from homology"/>
<evidence type="ECO:0000259" key="5">
    <source>
        <dbReference type="SMART" id="SM01382"/>
    </source>
</evidence>
<evidence type="ECO:0000256" key="4">
    <source>
        <dbReference type="SAM" id="MobiDB-lite"/>
    </source>
</evidence>
<dbReference type="Pfam" id="PF00181">
    <property type="entry name" value="Ribosomal_L2_N"/>
    <property type="match status" value="1"/>
</dbReference>
<dbReference type="GO" id="GO:0003735">
    <property type="term" value="F:structural constituent of ribosome"/>
    <property type="evidence" value="ECO:0007669"/>
    <property type="project" value="InterPro"/>
</dbReference>
<dbReference type="SUPFAM" id="SSF50104">
    <property type="entry name" value="Translation proteins SH3-like domain"/>
    <property type="match status" value="1"/>
</dbReference>
<dbReference type="GO" id="GO:0005762">
    <property type="term" value="C:mitochondrial large ribosomal subunit"/>
    <property type="evidence" value="ECO:0007669"/>
    <property type="project" value="TreeGrafter"/>
</dbReference>
<name>A0A6M3R7K5_9APIC</name>
<dbReference type="Gene3D" id="4.10.950.10">
    <property type="entry name" value="Ribosomal protein L2, domain 3"/>
    <property type="match status" value="1"/>
</dbReference>
<protein>
    <submittedName>
        <fullName evidence="7">Ribosomal protein L2</fullName>
    </submittedName>
</protein>
<dbReference type="AlphaFoldDB" id="A0A6M3R7K5"/>
<organism evidence="7">
    <name type="scientific">Apicomplexa sp. corallicolid ex Leiopathes glaberrima</name>
    <dbReference type="NCBI Taxonomy" id="2720216"/>
    <lineage>
        <taxon>Eukaryota</taxon>
        <taxon>Sar</taxon>
        <taxon>Alveolata</taxon>
        <taxon>Apicomplexa</taxon>
    </lineage>
</organism>
<dbReference type="GO" id="GO:0003723">
    <property type="term" value="F:RNA binding"/>
    <property type="evidence" value="ECO:0007669"/>
    <property type="project" value="InterPro"/>
</dbReference>
<dbReference type="InterPro" id="IPR022671">
    <property type="entry name" value="Ribosomal_uL2_CS"/>
</dbReference>
<feature type="compositionally biased region" description="Basic residues" evidence="4">
    <location>
        <begin position="259"/>
        <end position="275"/>
    </location>
</feature>
<dbReference type="PANTHER" id="PTHR13691:SF5">
    <property type="entry name" value="LARGE RIBOSOMAL SUBUNIT PROTEIN UL2M"/>
    <property type="match status" value="1"/>
</dbReference>
<dbReference type="InterPro" id="IPR022666">
    <property type="entry name" value="Ribosomal_uL2_RNA-bd_dom"/>
</dbReference>
<feature type="domain" description="Large ribosomal subunit protein uL2 RNA-binding" evidence="6">
    <location>
        <begin position="39"/>
        <end position="122"/>
    </location>
</feature>
<dbReference type="InterPro" id="IPR005880">
    <property type="entry name" value="Ribosomal_uL2_bac/org-type"/>
</dbReference>
<dbReference type="PROSITE" id="PS00467">
    <property type="entry name" value="RIBOSOMAL_L2"/>
    <property type="match status" value="1"/>
</dbReference>
<dbReference type="NCBIfam" id="TIGR01171">
    <property type="entry name" value="rplB_bact"/>
    <property type="match status" value="1"/>
</dbReference>
<feature type="region of interest" description="Disordered" evidence="4">
    <location>
        <begin position="227"/>
        <end position="275"/>
    </location>
</feature>
<sequence>MKSYLPITAGLRHRKVSLFPSATIAIPKSLKSSWKRAFGRNNIGGITSLHKGGGPKKLFRHIEFSFANYGKDAESAIILDIHYDSYRSSYIALILFLDGTLKGTKKYILLTNNLKKGHTLFFGPKAPIQEGNSIPLYLVPLGSNIYNIELIPNKGAALVRAGGSNAQLIALDTKYAIIKLPSGESRLISKNAYCVMGSVSHSTHALQRLGKAGSTRHKSRRPVVRGVAMNPCDHPHGGGEGRSPIGRKLPYTHFGKPGRGIKTRRSKKPSSHYIL</sequence>
<accession>A0A6M3R7K5</accession>
<dbReference type="PIRSF" id="PIRSF002158">
    <property type="entry name" value="Ribosomal_L2"/>
    <property type="match status" value="1"/>
</dbReference>
<dbReference type="InterPro" id="IPR008991">
    <property type="entry name" value="Translation_prot_SH3-like_sf"/>
</dbReference>
<dbReference type="InterPro" id="IPR014722">
    <property type="entry name" value="Rib_uL2_dom2"/>
</dbReference>
<dbReference type="PANTHER" id="PTHR13691">
    <property type="entry name" value="RIBOSOMAL PROTEIN L2"/>
    <property type="match status" value="1"/>
</dbReference>
<feature type="domain" description="Large ribosomal subunit protein uL2 C-terminal" evidence="5">
    <location>
        <begin position="128"/>
        <end position="257"/>
    </location>
</feature>
<dbReference type="SMART" id="SM01382">
    <property type="entry name" value="Ribosomal_L2_C"/>
    <property type="match status" value="1"/>
</dbReference>
<dbReference type="InterPro" id="IPR002171">
    <property type="entry name" value="Ribosomal_uL2"/>
</dbReference>
<evidence type="ECO:0000256" key="1">
    <source>
        <dbReference type="ARBA" id="ARBA00005636"/>
    </source>
</evidence>
<dbReference type="FunFam" id="4.10.950.10:FF:000001">
    <property type="entry name" value="50S ribosomal protein L2"/>
    <property type="match status" value="1"/>
</dbReference>
<dbReference type="InterPro" id="IPR022669">
    <property type="entry name" value="Ribosomal_uL2_C"/>
</dbReference>
<dbReference type="InterPro" id="IPR012340">
    <property type="entry name" value="NA-bd_OB-fold"/>
</dbReference>